<dbReference type="Pfam" id="PF01740">
    <property type="entry name" value="STAS"/>
    <property type="match status" value="1"/>
</dbReference>
<evidence type="ECO:0000313" key="2">
    <source>
        <dbReference type="EMBL" id="GAA1881162.1"/>
    </source>
</evidence>
<accession>A0ABN2NPP0</accession>
<dbReference type="SUPFAM" id="SSF52091">
    <property type="entry name" value="SpoIIaa-like"/>
    <property type="match status" value="1"/>
</dbReference>
<evidence type="ECO:0000313" key="3">
    <source>
        <dbReference type="Proteomes" id="UP001500449"/>
    </source>
</evidence>
<dbReference type="EMBL" id="BAAAQK010000034">
    <property type="protein sequence ID" value="GAA1881162.1"/>
    <property type="molecule type" value="Genomic_DNA"/>
</dbReference>
<keyword evidence="3" id="KW-1185">Reference proteome</keyword>
<comment type="caution">
    <text evidence="2">The sequence shown here is derived from an EMBL/GenBank/DDBJ whole genome shotgun (WGS) entry which is preliminary data.</text>
</comment>
<dbReference type="PROSITE" id="PS50801">
    <property type="entry name" value="STAS"/>
    <property type="match status" value="1"/>
</dbReference>
<evidence type="ECO:0000259" key="1">
    <source>
        <dbReference type="PROSITE" id="PS50801"/>
    </source>
</evidence>
<gene>
    <name evidence="2" type="ORF">GCM10009836_73040</name>
</gene>
<dbReference type="Gene3D" id="3.30.750.24">
    <property type="entry name" value="STAS domain"/>
    <property type="match status" value="1"/>
</dbReference>
<dbReference type="InterPro" id="IPR036513">
    <property type="entry name" value="STAS_dom_sf"/>
</dbReference>
<sequence length="169" mass="17318">MSGVQDPIDGALAAAQKAIDIAAADNGADVGCCLPRRVDAGCVMLSASSEVDAAEANVVAAAAAAVAAVRAVPALQLVVFDLTGVSFFGSCGIAMLVQAQADILLGGAAIRVVGDSNRVVRRPLEATGLLDHFTWLTADWLSGTDAFDLTLRSRRLPIHGDAIDRFGSK</sequence>
<proteinExistence type="predicted"/>
<dbReference type="InterPro" id="IPR002645">
    <property type="entry name" value="STAS_dom"/>
</dbReference>
<protein>
    <recommendedName>
        <fullName evidence="1">STAS domain-containing protein</fullName>
    </recommendedName>
</protein>
<dbReference type="CDD" id="cd07043">
    <property type="entry name" value="STAS_anti-anti-sigma_factors"/>
    <property type="match status" value="1"/>
</dbReference>
<feature type="domain" description="STAS" evidence="1">
    <location>
        <begin position="41"/>
        <end position="131"/>
    </location>
</feature>
<dbReference type="RefSeq" id="WP_344428244.1">
    <property type="nucleotide sequence ID" value="NZ_BAAAQK010000034.1"/>
</dbReference>
<reference evidence="2 3" key="1">
    <citation type="journal article" date="2019" name="Int. J. Syst. Evol. Microbiol.">
        <title>The Global Catalogue of Microorganisms (GCM) 10K type strain sequencing project: providing services to taxonomists for standard genome sequencing and annotation.</title>
        <authorList>
            <consortium name="The Broad Institute Genomics Platform"/>
            <consortium name="The Broad Institute Genome Sequencing Center for Infectious Disease"/>
            <person name="Wu L."/>
            <person name="Ma J."/>
        </authorList>
    </citation>
    <scope>NUCLEOTIDE SEQUENCE [LARGE SCALE GENOMIC DNA]</scope>
    <source>
        <strain evidence="2 3">JCM 16009</strain>
    </source>
</reference>
<name>A0ABN2NPP0_9PSEU</name>
<dbReference type="Proteomes" id="UP001500449">
    <property type="component" value="Unassembled WGS sequence"/>
</dbReference>
<organism evidence="2 3">
    <name type="scientific">Pseudonocardia ailaonensis</name>
    <dbReference type="NCBI Taxonomy" id="367279"/>
    <lineage>
        <taxon>Bacteria</taxon>
        <taxon>Bacillati</taxon>
        <taxon>Actinomycetota</taxon>
        <taxon>Actinomycetes</taxon>
        <taxon>Pseudonocardiales</taxon>
        <taxon>Pseudonocardiaceae</taxon>
        <taxon>Pseudonocardia</taxon>
    </lineage>
</organism>